<dbReference type="RefSeq" id="WP_125094303.1">
    <property type="nucleotide sequence ID" value="NZ_RRUE01000001.1"/>
</dbReference>
<sequence length="210" mass="22931">MAYTLPTLGYAYDALEPHIDAQTMEIHYTKHHQTYVNNLNAALEGAGIATDEPVDALIAYLDNLPEAIRGAVRNNGGGHSNHSLFWSIMGPNKGGKPTGALASAIDRDLGGFDAFRDAFTKAALTRFGSGWAWLSVDANGKLVVESSPNQDNPLMGKVAGMSGNTPVLGLDVWEHAYYLHYQNRRPDYIAAFYNVIDWDEVARRYDAAKG</sequence>
<comment type="caution">
    <text evidence="9">The sequence shown here is derived from an EMBL/GenBank/DDBJ whole genome shotgun (WGS) entry which is preliminary data.</text>
</comment>
<feature type="domain" description="Manganese/iron superoxide dismutase N-terminal" evidence="7">
    <location>
        <begin position="3"/>
        <end position="89"/>
    </location>
</feature>
<dbReference type="Pfam" id="PF02777">
    <property type="entry name" value="Sod_Fe_C"/>
    <property type="match status" value="1"/>
</dbReference>
<evidence type="ECO:0000256" key="6">
    <source>
        <dbReference type="RuleBase" id="RU000414"/>
    </source>
</evidence>
<feature type="binding site" evidence="5">
    <location>
        <position position="175"/>
    </location>
    <ligand>
        <name>Mn(2+)</name>
        <dbReference type="ChEBI" id="CHEBI:29035"/>
    </ligand>
</feature>
<comment type="similarity">
    <text evidence="1 6">Belongs to the iron/manganese superoxide dismutase family.</text>
</comment>
<dbReference type="InterPro" id="IPR036324">
    <property type="entry name" value="Mn/Fe_SOD_N_sf"/>
</dbReference>
<reference evidence="9 10" key="1">
    <citation type="submission" date="2018-11" db="EMBL/GenBank/DDBJ databases">
        <title>Genome sequencing of Lautropia sp. KCOM 2505 (= ChDC F240).</title>
        <authorList>
            <person name="Kook J.-K."/>
            <person name="Park S.-N."/>
            <person name="Lim Y.K."/>
        </authorList>
    </citation>
    <scope>NUCLEOTIDE SEQUENCE [LARGE SCALE GENOMIC DNA]</scope>
    <source>
        <strain evidence="9 10">KCOM 2505</strain>
    </source>
</reference>
<dbReference type="AlphaFoldDB" id="A0A3R8LNP7"/>
<keyword evidence="10" id="KW-1185">Reference proteome</keyword>
<evidence type="ECO:0000256" key="2">
    <source>
        <dbReference type="ARBA" id="ARBA00012682"/>
    </source>
</evidence>
<feature type="binding site" evidence="5">
    <location>
        <position position="27"/>
    </location>
    <ligand>
        <name>Mn(2+)</name>
        <dbReference type="ChEBI" id="CHEBI:29035"/>
    </ligand>
</feature>
<dbReference type="Gene3D" id="3.55.40.20">
    <property type="entry name" value="Iron/manganese superoxide dismutase, C-terminal domain"/>
    <property type="match status" value="1"/>
</dbReference>
<proteinExistence type="inferred from homology"/>
<dbReference type="Proteomes" id="UP000270261">
    <property type="component" value="Unassembled WGS sequence"/>
</dbReference>
<dbReference type="InterPro" id="IPR019831">
    <property type="entry name" value="Mn/Fe_SOD_N"/>
</dbReference>
<dbReference type="GO" id="GO:0005737">
    <property type="term" value="C:cytoplasm"/>
    <property type="evidence" value="ECO:0007669"/>
    <property type="project" value="TreeGrafter"/>
</dbReference>
<dbReference type="FunFam" id="1.10.287.990:FF:000001">
    <property type="entry name" value="Superoxide dismutase"/>
    <property type="match status" value="1"/>
</dbReference>
<evidence type="ECO:0000313" key="10">
    <source>
        <dbReference type="Proteomes" id="UP000270261"/>
    </source>
</evidence>
<feature type="binding site" evidence="5">
    <location>
        <position position="171"/>
    </location>
    <ligand>
        <name>Mn(2+)</name>
        <dbReference type="ChEBI" id="CHEBI:29035"/>
    </ligand>
</feature>
<accession>A0A3R8LNP7</accession>
<evidence type="ECO:0000256" key="4">
    <source>
        <dbReference type="ARBA" id="ARBA00023002"/>
    </source>
</evidence>
<evidence type="ECO:0000256" key="5">
    <source>
        <dbReference type="PIRSR" id="PIRSR000349-1"/>
    </source>
</evidence>
<evidence type="ECO:0000259" key="8">
    <source>
        <dbReference type="Pfam" id="PF02777"/>
    </source>
</evidence>
<dbReference type="GO" id="GO:0030145">
    <property type="term" value="F:manganese ion binding"/>
    <property type="evidence" value="ECO:0007669"/>
    <property type="project" value="UniProtKB-ARBA"/>
</dbReference>
<evidence type="ECO:0000256" key="1">
    <source>
        <dbReference type="ARBA" id="ARBA00008714"/>
    </source>
</evidence>
<dbReference type="PANTHER" id="PTHR43595">
    <property type="entry name" value="37S RIBOSOMAL PROTEIN S26, MITOCHONDRIAL"/>
    <property type="match status" value="1"/>
</dbReference>
<dbReference type="Gene3D" id="1.10.287.990">
    <property type="entry name" value="Fe,Mn superoxide dismutase (SOD) domain"/>
    <property type="match status" value="1"/>
</dbReference>
<dbReference type="InterPro" id="IPR001189">
    <property type="entry name" value="Mn/Fe_SOD"/>
</dbReference>
<dbReference type="PROSITE" id="PS00088">
    <property type="entry name" value="SOD_MN"/>
    <property type="match status" value="1"/>
</dbReference>
<dbReference type="EC" id="1.15.1.1" evidence="2 6"/>
<organism evidence="9 10">
    <name type="scientific">Lautropia dentalis</name>
    <dbReference type="NCBI Taxonomy" id="2490857"/>
    <lineage>
        <taxon>Bacteria</taxon>
        <taxon>Pseudomonadati</taxon>
        <taxon>Pseudomonadota</taxon>
        <taxon>Betaproteobacteria</taxon>
        <taxon>Burkholderiales</taxon>
        <taxon>Burkholderiaceae</taxon>
        <taxon>Lautropia</taxon>
    </lineage>
</organism>
<dbReference type="InterPro" id="IPR019832">
    <property type="entry name" value="Mn/Fe_SOD_C"/>
</dbReference>
<feature type="domain" description="Manganese/iron superoxide dismutase C-terminal" evidence="8">
    <location>
        <begin position="97"/>
        <end position="204"/>
    </location>
</feature>
<dbReference type="InterPro" id="IPR036314">
    <property type="entry name" value="SOD_C_sf"/>
</dbReference>
<protein>
    <recommendedName>
        <fullName evidence="2 6">Superoxide dismutase</fullName>
        <ecNumber evidence="2 6">1.15.1.1</ecNumber>
    </recommendedName>
</protein>
<comment type="catalytic activity">
    <reaction evidence="6">
        <text>2 superoxide + 2 H(+) = H2O2 + O2</text>
        <dbReference type="Rhea" id="RHEA:20696"/>
        <dbReference type="ChEBI" id="CHEBI:15378"/>
        <dbReference type="ChEBI" id="CHEBI:15379"/>
        <dbReference type="ChEBI" id="CHEBI:16240"/>
        <dbReference type="ChEBI" id="CHEBI:18421"/>
        <dbReference type="EC" id="1.15.1.1"/>
    </reaction>
</comment>
<comment type="function">
    <text evidence="6">Destroys radicals which are normally produced within the cells and which are toxic to biological systems.</text>
</comment>
<dbReference type="OrthoDB" id="9803125at2"/>
<dbReference type="PANTHER" id="PTHR43595:SF2">
    <property type="entry name" value="SMALL RIBOSOMAL SUBUNIT PROTEIN MS42"/>
    <property type="match status" value="1"/>
</dbReference>
<dbReference type="GO" id="GO:0004784">
    <property type="term" value="F:superoxide dismutase activity"/>
    <property type="evidence" value="ECO:0007669"/>
    <property type="project" value="UniProtKB-EC"/>
</dbReference>
<dbReference type="Pfam" id="PF00081">
    <property type="entry name" value="Sod_Fe_N"/>
    <property type="match status" value="1"/>
</dbReference>
<dbReference type="PIRSF" id="PIRSF000349">
    <property type="entry name" value="SODismutase"/>
    <property type="match status" value="1"/>
</dbReference>
<gene>
    <name evidence="9" type="ORF">EHV23_00875</name>
</gene>
<evidence type="ECO:0000256" key="3">
    <source>
        <dbReference type="ARBA" id="ARBA00022723"/>
    </source>
</evidence>
<feature type="binding site" evidence="5">
    <location>
        <position position="82"/>
    </location>
    <ligand>
        <name>Mn(2+)</name>
        <dbReference type="ChEBI" id="CHEBI:29035"/>
    </ligand>
</feature>
<name>A0A3R8LNP7_9BURK</name>
<dbReference type="InterPro" id="IPR019833">
    <property type="entry name" value="Mn/Fe_SOD_BS"/>
</dbReference>
<evidence type="ECO:0000259" key="7">
    <source>
        <dbReference type="Pfam" id="PF00081"/>
    </source>
</evidence>
<keyword evidence="4 6" id="KW-0560">Oxidoreductase</keyword>
<keyword evidence="3 5" id="KW-0479">Metal-binding</keyword>
<dbReference type="PRINTS" id="PR01703">
    <property type="entry name" value="MNSODISMTASE"/>
</dbReference>
<dbReference type="SUPFAM" id="SSF46609">
    <property type="entry name" value="Fe,Mn superoxide dismutase (SOD), N-terminal domain"/>
    <property type="match status" value="1"/>
</dbReference>
<evidence type="ECO:0000313" key="9">
    <source>
        <dbReference type="EMBL" id="RRN44871.1"/>
    </source>
</evidence>
<dbReference type="EMBL" id="RRUE01000001">
    <property type="protein sequence ID" value="RRN44871.1"/>
    <property type="molecule type" value="Genomic_DNA"/>
</dbReference>
<dbReference type="SUPFAM" id="SSF54719">
    <property type="entry name" value="Fe,Mn superoxide dismutase (SOD), C-terminal domain"/>
    <property type="match status" value="1"/>
</dbReference>
<dbReference type="FunFam" id="3.55.40.20:FF:000001">
    <property type="entry name" value="Superoxide dismutase"/>
    <property type="match status" value="1"/>
</dbReference>